<dbReference type="InterPro" id="IPR056632">
    <property type="entry name" value="DUF7730"/>
</dbReference>
<evidence type="ECO:0000313" key="3">
    <source>
        <dbReference type="EMBL" id="RMY83477.1"/>
    </source>
</evidence>
<evidence type="ECO:0000313" key="4">
    <source>
        <dbReference type="Proteomes" id="UP000268823"/>
    </source>
</evidence>
<dbReference type="PANTHER" id="PTHR42085:SF2">
    <property type="entry name" value="F-BOX DOMAIN-CONTAINING PROTEIN"/>
    <property type="match status" value="1"/>
</dbReference>
<dbReference type="Pfam" id="PF24864">
    <property type="entry name" value="DUF7730"/>
    <property type="match status" value="1"/>
</dbReference>
<dbReference type="AlphaFoldDB" id="A0A3M7F485"/>
<name>A0A3M7F485_HORWE</name>
<dbReference type="OrthoDB" id="3650836at2759"/>
<feature type="domain" description="DUF7730" evidence="2">
    <location>
        <begin position="258"/>
        <end position="417"/>
    </location>
</feature>
<organism evidence="3 4">
    <name type="scientific">Hortaea werneckii</name>
    <name type="common">Black yeast</name>
    <name type="synonym">Cladosporium werneckii</name>
    <dbReference type="NCBI Taxonomy" id="91943"/>
    <lineage>
        <taxon>Eukaryota</taxon>
        <taxon>Fungi</taxon>
        <taxon>Dikarya</taxon>
        <taxon>Ascomycota</taxon>
        <taxon>Pezizomycotina</taxon>
        <taxon>Dothideomycetes</taxon>
        <taxon>Dothideomycetidae</taxon>
        <taxon>Mycosphaerellales</taxon>
        <taxon>Teratosphaeriaceae</taxon>
        <taxon>Hortaea</taxon>
    </lineage>
</organism>
<reference evidence="3 4" key="1">
    <citation type="journal article" date="2018" name="BMC Genomics">
        <title>Genomic evidence for intraspecific hybridization in a clonal and extremely halotolerant yeast.</title>
        <authorList>
            <person name="Gostincar C."/>
            <person name="Stajich J.E."/>
            <person name="Zupancic J."/>
            <person name="Zalar P."/>
            <person name="Gunde-Cimerman N."/>
        </authorList>
    </citation>
    <scope>NUCLEOTIDE SEQUENCE [LARGE SCALE GENOMIC DNA]</scope>
    <source>
        <strain evidence="3 4">EXF-2788</strain>
    </source>
</reference>
<dbReference type="PANTHER" id="PTHR42085">
    <property type="entry name" value="F-BOX DOMAIN-CONTAINING PROTEIN"/>
    <property type="match status" value="1"/>
</dbReference>
<proteinExistence type="predicted"/>
<dbReference type="EMBL" id="QWIR01000180">
    <property type="protein sequence ID" value="RMY83477.1"/>
    <property type="molecule type" value="Genomic_DNA"/>
</dbReference>
<evidence type="ECO:0000256" key="1">
    <source>
        <dbReference type="SAM" id="MobiDB-lite"/>
    </source>
</evidence>
<comment type="caution">
    <text evidence="3">The sequence shown here is derived from an EMBL/GenBank/DDBJ whole genome shotgun (WGS) entry which is preliminary data.</text>
</comment>
<dbReference type="Proteomes" id="UP000268823">
    <property type="component" value="Unassembled WGS sequence"/>
</dbReference>
<gene>
    <name evidence="3" type="ORF">D0861_07412</name>
</gene>
<feature type="region of interest" description="Disordered" evidence="1">
    <location>
        <begin position="1"/>
        <end position="20"/>
    </location>
</feature>
<sequence length="532" mass="59532">MAGNPPSTCVNPGESGAFPADRQHRVSPLFISFRGQQTAVPLPIANGGHTPIDMNIIVGNKRRVSSGSSGNNQTDGYSSITRFIAEAGQGQNSIGNDEAAVGTAELKISTFLPAPNPGTIVKPSFVSHDEEMGKLYSHFLKHKSYGGRLDFSKAQAVAMVLYKAKWPLTMEEIIAEVLTMSPTYTFEMISGNQASVFDSFTDELRLLDMDVSITPRTNANPLISLSDSAALHFLTNIQPLPMPPGPKHTPRVPRTTYMDLPPELRVIIYALVFSFPKSSVRVRPKRETKSGSQELHMLTRSFDERKTVTDWVFSPHFPSATRWQSPNSHGRSRPIGAVLSLLCVNKYTYYDAIGVFYSINHFHCWDTANLSRFVQGISPSTGKLPKALQIDRRQFIKRLSFDFRCGQRFYNTQTFNANAKHCPGLTHLGVYINEDHWDAQTYQGVALYPIPTSYPGILAFYRVLKSQYLKEINLEGTCNKMKRLLRRPPLALSQLPEGKFWPPESLKLKIKHASGATEEHVGLENRRFRRIA</sequence>
<dbReference type="InterPro" id="IPR038883">
    <property type="entry name" value="AN11006-like"/>
</dbReference>
<evidence type="ECO:0000259" key="2">
    <source>
        <dbReference type="Pfam" id="PF24864"/>
    </source>
</evidence>
<accession>A0A3M7F485</accession>
<dbReference type="VEuPathDB" id="FungiDB:BTJ68_08448"/>
<protein>
    <recommendedName>
        <fullName evidence="2">DUF7730 domain-containing protein</fullName>
    </recommendedName>
</protein>
<feature type="compositionally biased region" description="Polar residues" evidence="1">
    <location>
        <begin position="1"/>
        <end position="10"/>
    </location>
</feature>